<evidence type="ECO:0000256" key="1">
    <source>
        <dbReference type="ARBA" id="ARBA00007753"/>
    </source>
</evidence>
<gene>
    <name evidence="2" type="ORF">CGI_10009117</name>
</gene>
<dbReference type="PANTHER" id="PTHR28584:SF1">
    <property type="entry name" value="PROTEIN FAM228B"/>
    <property type="match status" value="1"/>
</dbReference>
<organism evidence="2">
    <name type="scientific">Magallana gigas</name>
    <name type="common">Pacific oyster</name>
    <name type="synonym">Crassostrea gigas</name>
    <dbReference type="NCBI Taxonomy" id="29159"/>
    <lineage>
        <taxon>Eukaryota</taxon>
        <taxon>Metazoa</taxon>
        <taxon>Spiralia</taxon>
        <taxon>Lophotrochozoa</taxon>
        <taxon>Mollusca</taxon>
        <taxon>Bivalvia</taxon>
        <taxon>Autobranchia</taxon>
        <taxon>Pteriomorphia</taxon>
        <taxon>Ostreida</taxon>
        <taxon>Ostreoidea</taxon>
        <taxon>Ostreidae</taxon>
        <taxon>Magallana</taxon>
    </lineage>
</organism>
<reference evidence="2" key="1">
    <citation type="journal article" date="2012" name="Nature">
        <title>The oyster genome reveals stress adaptation and complexity of shell formation.</title>
        <authorList>
            <person name="Zhang G."/>
            <person name="Fang X."/>
            <person name="Guo X."/>
            <person name="Li L."/>
            <person name="Luo R."/>
            <person name="Xu F."/>
            <person name="Yang P."/>
            <person name="Zhang L."/>
            <person name="Wang X."/>
            <person name="Qi H."/>
            <person name="Xiong Z."/>
            <person name="Que H."/>
            <person name="Xie Y."/>
            <person name="Holland P.W."/>
            <person name="Paps J."/>
            <person name="Zhu Y."/>
            <person name="Wu F."/>
            <person name="Chen Y."/>
            <person name="Wang J."/>
            <person name="Peng C."/>
            <person name="Meng J."/>
            <person name="Yang L."/>
            <person name="Liu J."/>
            <person name="Wen B."/>
            <person name="Zhang N."/>
            <person name="Huang Z."/>
            <person name="Zhu Q."/>
            <person name="Feng Y."/>
            <person name="Mount A."/>
            <person name="Hedgecock D."/>
            <person name="Xu Z."/>
            <person name="Liu Y."/>
            <person name="Domazet-Loso T."/>
            <person name="Du Y."/>
            <person name="Sun X."/>
            <person name="Zhang S."/>
            <person name="Liu B."/>
            <person name="Cheng P."/>
            <person name="Jiang X."/>
            <person name="Li J."/>
            <person name="Fan D."/>
            <person name="Wang W."/>
            <person name="Fu W."/>
            <person name="Wang T."/>
            <person name="Wang B."/>
            <person name="Zhang J."/>
            <person name="Peng Z."/>
            <person name="Li Y."/>
            <person name="Li N."/>
            <person name="Wang J."/>
            <person name="Chen M."/>
            <person name="He Y."/>
            <person name="Tan F."/>
            <person name="Song X."/>
            <person name="Zheng Q."/>
            <person name="Huang R."/>
            <person name="Yang H."/>
            <person name="Du X."/>
            <person name="Chen L."/>
            <person name="Yang M."/>
            <person name="Gaffney P.M."/>
            <person name="Wang S."/>
            <person name="Luo L."/>
            <person name="She Z."/>
            <person name="Ming Y."/>
            <person name="Huang W."/>
            <person name="Zhang S."/>
            <person name="Huang B."/>
            <person name="Zhang Y."/>
            <person name="Qu T."/>
            <person name="Ni P."/>
            <person name="Miao G."/>
            <person name="Wang J."/>
            <person name="Wang Q."/>
            <person name="Steinberg C.E."/>
            <person name="Wang H."/>
            <person name="Li N."/>
            <person name="Qian L."/>
            <person name="Zhang G."/>
            <person name="Li Y."/>
            <person name="Yang H."/>
            <person name="Liu X."/>
            <person name="Wang J."/>
            <person name="Yin Y."/>
            <person name="Wang J."/>
        </authorList>
    </citation>
    <scope>NUCLEOTIDE SEQUENCE [LARGE SCALE GENOMIC DNA]</scope>
    <source>
        <strain evidence="2">05x7-T-G4-1.051#20</strain>
    </source>
</reference>
<accession>K1QCJ2</accession>
<comment type="similarity">
    <text evidence="1">Belongs to the FAM228 family.</text>
</comment>
<dbReference type="PANTHER" id="PTHR28584">
    <property type="entry name" value="FAMILY WITH SEQUENCE SIMILARITY 228 MEMBER A"/>
    <property type="match status" value="1"/>
</dbReference>
<dbReference type="AlphaFoldDB" id="K1QCJ2"/>
<protein>
    <submittedName>
        <fullName evidence="2">UPF0638 protein B</fullName>
    </submittedName>
</protein>
<dbReference type="InParanoid" id="K1QCJ2"/>
<name>K1QCJ2_MAGGI</name>
<sequence length="456" mass="52794">MYTYTFPIYGVLVGTNTFVLLVIELFSGEPFMVYPKLCPEFQVNSPPGVGKKVMASLLCVKQPGGKVSVHSSDVVDELMIDSKDHIRTMKMNKSDVYRKRTRRPMSTSVIQSKVDSKSLIGQTLRVQDWLNEKTVKGLQFDIPQAWVEKQERSDVETKEARELYNPLLEVENTFVRDMENVVSSKEVLDLRKKEMLHKKWNDRVYEPLREKIIDVMDGEDWPELDRRKRELHKQYLEFVNEKGHVFLDTMDPSEYYAQALNGHRPAPIKVVFNVPESRPVTAPAQIATKAFRDPLLSQGRERSAEERTILRCLTGNDYTDKDIEQVKLPPLPLVPLGRHGTDSVRWLEMPLHNIESTPRMASRRRMHGTFNQSQLDFEQWSKAQRDRAQVEIEMQTQKKRMYKEVPPFKIPPREIPSSYLEPKNVGIQTIPEELEQLTLKNWVPSNESASIPVMAS</sequence>
<dbReference type="HOGENOM" id="CLU_600285_0_0_1"/>
<evidence type="ECO:0000313" key="2">
    <source>
        <dbReference type="EMBL" id="EKC19236.1"/>
    </source>
</evidence>
<dbReference type="InterPro" id="IPR040046">
    <property type="entry name" value="FAM228"/>
</dbReference>
<dbReference type="EMBL" id="JH816921">
    <property type="protein sequence ID" value="EKC19236.1"/>
    <property type="molecule type" value="Genomic_DNA"/>
</dbReference>
<proteinExistence type="inferred from homology"/>